<evidence type="ECO:0000313" key="3">
    <source>
        <dbReference type="Proteomes" id="UP000295601"/>
    </source>
</evidence>
<gene>
    <name evidence="2" type="ORF">EDF62_0583</name>
</gene>
<protein>
    <recommendedName>
        <fullName evidence="4">DUF4259 domain-containing protein</fullName>
    </recommendedName>
</protein>
<keyword evidence="3" id="KW-1185">Reference proteome</keyword>
<sequence length="161" mass="17821">MTEQVATLKTLPRSIGCGIPNTRKVTHMGAWGSAPWDTDGAADWFAEFFEGIDADARISEAFEADDDYDRIRAAGYLLAVLGRGYIWPGDLERLDALLKRGIELLSEMLEPDSEFRELWEDDPEVLAAVRAELTVLETRLNGDPGESESEEDDEAEAPAES</sequence>
<feature type="region of interest" description="Disordered" evidence="1">
    <location>
        <begin position="137"/>
        <end position="161"/>
    </location>
</feature>
<evidence type="ECO:0000313" key="2">
    <source>
        <dbReference type="EMBL" id="TDP95889.1"/>
    </source>
</evidence>
<reference evidence="2 3" key="1">
    <citation type="submission" date="2019-03" db="EMBL/GenBank/DDBJ databases">
        <title>Genomic analyses of the natural microbiome of Caenorhabditis elegans.</title>
        <authorList>
            <person name="Samuel B."/>
        </authorList>
    </citation>
    <scope>NUCLEOTIDE SEQUENCE [LARGE SCALE GENOMIC DNA]</scope>
    <source>
        <strain evidence="2 3">JUb18</strain>
    </source>
</reference>
<evidence type="ECO:0000256" key="1">
    <source>
        <dbReference type="SAM" id="MobiDB-lite"/>
    </source>
</evidence>
<name>A0A4R6S7J4_9MICO</name>
<feature type="compositionally biased region" description="Acidic residues" evidence="1">
    <location>
        <begin position="145"/>
        <end position="161"/>
    </location>
</feature>
<dbReference type="Proteomes" id="UP000295601">
    <property type="component" value="Unassembled WGS sequence"/>
</dbReference>
<accession>A0A4R6S7J4</accession>
<proteinExistence type="predicted"/>
<comment type="caution">
    <text evidence="2">The sequence shown here is derived from an EMBL/GenBank/DDBJ whole genome shotgun (WGS) entry which is preliminary data.</text>
</comment>
<dbReference type="EMBL" id="SNYA01000001">
    <property type="protein sequence ID" value="TDP95889.1"/>
    <property type="molecule type" value="Genomic_DNA"/>
</dbReference>
<organism evidence="2 3">
    <name type="scientific">Leucobacter luti</name>
    <dbReference type="NCBI Taxonomy" id="340320"/>
    <lineage>
        <taxon>Bacteria</taxon>
        <taxon>Bacillati</taxon>
        <taxon>Actinomycetota</taxon>
        <taxon>Actinomycetes</taxon>
        <taxon>Micrococcales</taxon>
        <taxon>Microbacteriaceae</taxon>
        <taxon>Leucobacter</taxon>
    </lineage>
</organism>
<evidence type="ECO:0008006" key="4">
    <source>
        <dbReference type="Google" id="ProtNLM"/>
    </source>
</evidence>
<dbReference type="AlphaFoldDB" id="A0A4R6S7J4"/>